<evidence type="ECO:0000313" key="3">
    <source>
        <dbReference type="EMBL" id="HDX30173.1"/>
    </source>
</evidence>
<comment type="caution">
    <text evidence="3">The sequence shown here is derived from an EMBL/GenBank/DDBJ whole genome shotgun (WGS) entry which is preliminary data.</text>
</comment>
<dbReference type="SUPFAM" id="SSF143422">
    <property type="entry name" value="Transposase IS200-like"/>
    <property type="match status" value="1"/>
</dbReference>
<dbReference type="Pfam" id="PF06634">
    <property type="entry name" value="DUF1156"/>
    <property type="match status" value="1"/>
</dbReference>
<organism evidence="3">
    <name type="scientific">Caldilinea aerophila</name>
    <dbReference type="NCBI Taxonomy" id="133453"/>
    <lineage>
        <taxon>Bacteria</taxon>
        <taxon>Bacillati</taxon>
        <taxon>Chloroflexota</taxon>
        <taxon>Caldilineae</taxon>
        <taxon>Caldilineales</taxon>
        <taxon>Caldilineaceae</taxon>
        <taxon>Caldilinea</taxon>
    </lineage>
</organism>
<dbReference type="Gene3D" id="3.30.70.1290">
    <property type="entry name" value="Transposase IS200-like"/>
    <property type="match status" value="1"/>
</dbReference>
<dbReference type="PANTHER" id="PTHR36966">
    <property type="entry name" value="REP-ASSOCIATED TYROSINE TRANSPOSASE"/>
    <property type="match status" value="1"/>
</dbReference>
<dbReference type="InterPro" id="IPR009537">
    <property type="entry name" value="DUF1156"/>
</dbReference>
<feature type="compositionally biased region" description="Low complexity" evidence="1">
    <location>
        <begin position="883"/>
        <end position="894"/>
    </location>
</feature>
<dbReference type="AlphaFoldDB" id="A0A7C1FIP5"/>
<evidence type="ECO:0000256" key="1">
    <source>
        <dbReference type="SAM" id="MobiDB-lite"/>
    </source>
</evidence>
<dbReference type="PANTHER" id="PTHR36966:SF1">
    <property type="entry name" value="REP-ASSOCIATED TYROSINE TRANSPOSASE"/>
    <property type="match status" value="1"/>
</dbReference>
<feature type="region of interest" description="Disordered" evidence="1">
    <location>
        <begin position="865"/>
        <end position="894"/>
    </location>
</feature>
<dbReference type="SMART" id="SM01321">
    <property type="entry name" value="Y1_Tnp"/>
    <property type="match status" value="1"/>
</dbReference>
<dbReference type="Pfam" id="PF01797">
    <property type="entry name" value="Y1_Tnp"/>
    <property type="match status" value="1"/>
</dbReference>
<dbReference type="InterPro" id="IPR002686">
    <property type="entry name" value="Transposase_17"/>
</dbReference>
<feature type="domain" description="Transposase IS200-like" evidence="2">
    <location>
        <begin position="473"/>
        <end position="625"/>
    </location>
</feature>
<gene>
    <name evidence="3" type="ORF">ENQ20_01620</name>
</gene>
<protein>
    <submittedName>
        <fullName evidence="3">DUF1156 domain-containing protein</fullName>
    </submittedName>
</protein>
<proteinExistence type="predicted"/>
<name>A0A7C1FIP5_9CHLR</name>
<sequence>MNTIPARRKLIEVALPLDAINQASAREKSIRHGHPSTLHLWWARRPLAAARAVLFAQLVDDPSAWPELFPTEAAQQRERERLFGIIEDLVVWEHTTNEEVLERARREIRRSWARHCLGGTAADRLSDDEIADAIRTGRIPPLPGVHDPFTGGGSIPLEAQRLGLEAYASDLNPVAVTINKAMIEIPPKFRDCPPVNPHDRRRLDLDIWRGAQGLAADVRYYGQWMREQAQRRIGHLYPPITITPELAADRSDLKPLIGQQLTVIAWLWARTVRSPNPAFAHVEVPLVTSFVLSSKPGHEAYVEPVVTGDTYSFTVRVGKPPEWAKQGTKLGGSGSSFFCLLSKIPIDFDYIRSEGMNGRMGQCLMAIVAEGPRGRVYLPPTAEHESIAQSVQTSWKPDTPLPEKALGFRVQLYGMETYGDLFTPRQLVALTTFADLVGEAIEKVKSDYLDALGARASRPRSEVHRTRLPHWEAGEVPQHIIFRLADSLPTHVLAQWEEELRRLPETQRNAERRQRIERALEAGHGSCLLRDPALAQIVEDALLHFDGLRYRLHEWAVMPNHVHVLVTPLHGYSLSSIVHSWKSYTAKAINRVRGSSGPVWQEDYFDRMVRDEAHFARVAAYVRENPQRAGLPEELWVGSIREATARERRAGRPPADDLPLHQGGTGATAYAEAVGVYLALAVDKCSDYWSSICTWHNSGEKMRNTFSRQAIPMTWDFAEANPLCNSSGNWMAMADWVWKALELVPACARGMVRQDDVQTQAISANKIISTDPPYYDNIGYADLSDFFYVWLRRLLRPIFPDLYATVSTPKATELVATPYRHGSKQAAERFFMEGMTRALHNLAVQAHPAFPVTIYYGYKQQEVREEKREVRGEKREEREPLDLNSHSSLLSPHSSHSSTGWETFLEAVIQAGFAITGTWPMRTELGNRMISSGTNALASSIVLVCRPRPQGAPTATRREFVAALKTELPGALAALQRANIAPVDLAQAAIGPGMAIYTRYARVVDAQGTPVRVREALALINQVLDEVLAEQEGDFDADTRWALAWFEQHGFAEGDFGVAETLSKAKNTSVEGLVEAGILEAKRGKVRLLKPAELAADWNPARDTRFTHWEAVHHLIRALENGGETASAALAARLGSQADVARELAYRLYTICERKKRSQEALSYNALVQSWPEIGRLAQAQRREVPVQMSFEE</sequence>
<dbReference type="GO" id="GO:0004803">
    <property type="term" value="F:transposase activity"/>
    <property type="evidence" value="ECO:0007669"/>
    <property type="project" value="InterPro"/>
</dbReference>
<dbReference type="InterPro" id="IPR036515">
    <property type="entry name" value="Transposase_17_sf"/>
</dbReference>
<dbReference type="InterPro" id="IPR052715">
    <property type="entry name" value="RAYT_transposase"/>
</dbReference>
<dbReference type="GO" id="GO:0006313">
    <property type="term" value="P:DNA transposition"/>
    <property type="evidence" value="ECO:0007669"/>
    <property type="project" value="InterPro"/>
</dbReference>
<dbReference type="GO" id="GO:0043565">
    <property type="term" value="F:sequence-specific DNA binding"/>
    <property type="evidence" value="ECO:0007669"/>
    <property type="project" value="TreeGrafter"/>
</dbReference>
<reference evidence="3" key="1">
    <citation type="journal article" date="2020" name="mSystems">
        <title>Genome- and Community-Level Interaction Insights into Carbon Utilization and Element Cycling Functions of Hydrothermarchaeota in Hydrothermal Sediment.</title>
        <authorList>
            <person name="Zhou Z."/>
            <person name="Liu Y."/>
            <person name="Xu W."/>
            <person name="Pan J."/>
            <person name="Luo Z.H."/>
            <person name="Li M."/>
        </authorList>
    </citation>
    <scope>NUCLEOTIDE SEQUENCE [LARGE SCALE GENOMIC DNA]</scope>
    <source>
        <strain evidence="3">SpSt-289</strain>
    </source>
</reference>
<dbReference type="EMBL" id="DSMG01000018">
    <property type="protein sequence ID" value="HDX30173.1"/>
    <property type="molecule type" value="Genomic_DNA"/>
</dbReference>
<evidence type="ECO:0000259" key="2">
    <source>
        <dbReference type="SMART" id="SM01321"/>
    </source>
</evidence>
<accession>A0A7C1FIP5</accession>
<feature type="compositionally biased region" description="Basic and acidic residues" evidence="1">
    <location>
        <begin position="865"/>
        <end position="881"/>
    </location>
</feature>